<evidence type="ECO:0000313" key="1">
    <source>
        <dbReference type="EMBL" id="SIT39931.1"/>
    </source>
</evidence>
<accession>A0A1N7RXW4</accession>
<reference evidence="1" key="1">
    <citation type="submission" date="2016-12" db="EMBL/GenBank/DDBJ databases">
        <authorList>
            <person name="Moulin L."/>
        </authorList>
    </citation>
    <scope>NUCLEOTIDE SEQUENCE [LARGE SCALE GENOMIC DNA]</scope>
    <source>
        <strain evidence="1">STM 7183</strain>
    </source>
</reference>
<proteinExistence type="predicted"/>
<gene>
    <name evidence="1" type="ORF">BN2476_230299</name>
</gene>
<dbReference type="AlphaFoldDB" id="A0A1N7RXW4"/>
<sequence>MPYRRVSRRCIWTSCGSGGPPPRYKALQHLWDSYWHDNLYLCNSVQTPCGTNSRCVDAGATALRGPPGNPERERF</sequence>
<evidence type="ECO:0000313" key="2">
    <source>
        <dbReference type="Proteomes" id="UP000195569"/>
    </source>
</evidence>
<protein>
    <submittedName>
        <fullName evidence="1">Uncharacterized protein</fullName>
    </submittedName>
</protein>
<dbReference type="EMBL" id="CYGY02000023">
    <property type="protein sequence ID" value="SIT39931.1"/>
    <property type="molecule type" value="Genomic_DNA"/>
</dbReference>
<comment type="caution">
    <text evidence="1">The sequence shown here is derived from an EMBL/GenBank/DDBJ whole genome shotgun (WGS) entry which is preliminary data.</text>
</comment>
<keyword evidence="2" id="KW-1185">Reference proteome</keyword>
<name>A0A1N7RXW4_9BURK</name>
<organism evidence="1 2">
    <name type="scientific">Paraburkholderia piptadeniae</name>
    <dbReference type="NCBI Taxonomy" id="1701573"/>
    <lineage>
        <taxon>Bacteria</taxon>
        <taxon>Pseudomonadati</taxon>
        <taxon>Pseudomonadota</taxon>
        <taxon>Betaproteobacteria</taxon>
        <taxon>Burkholderiales</taxon>
        <taxon>Burkholderiaceae</taxon>
        <taxon>Paraburkholderia</taxon>
    </lineage>
</organism>
<dbReference type="Proteomes" id="UP000195569">
    <property type="component" value="Unassembled WGS sequence"/>
</dbReference>